<evidence type="ECO:0000313" key="1">
    <source>
        <dbReference type="EMBL" id="TWU32299.1"/>
    </source>
</evidence>
<accession>A0A5C6DBK3</accession>
<dbReference type="EMBL" id="SJPV01000013">
    <property type="protein sequence ID" value="TWU32299.1"/>
    <property type="molecule type" value="Genomic_DNA"/>
</dbReference>
<dbReference type="RefSeq" id="WP_231615988.1">
    <property type="nucleotide sequence ID" value="NZ_SJPV01000013.1"/>
</dbReference>
<organism evidence="1 2">
    <name type="scientific">Novipirellula artificiosorum</name>
    <dbReference type="NCBI Taxonomy" id="2528016"/>
    <lineage>
        <taxon>Bacteria</taxon>
        <taxon>Pseudomonadati</taxon>
        <taxon>Planctomycetota</taxon>
        <taxon>Planctomycetia</taxon>
        <taxon>Pirellulales</taxon>
        <taxon>Pirellulaceae</taxon>
        <taxon>Novipirellula</taxon>
    </lineage>
</organism>
<dbReference type="Proteomes" id="UP000319143">
    <property type="component" value="Unassembled WGS sequence"/>
</dbReference>
<protein>
    <submittedName>
        <fullName evidence="1">Uncharacterized protein</fullName>
    </submittedName>
</protein>
<proteinExistence type="predicted"/>
<keyword evidence="2" id="KW-1185">Reference proteome</keyword>
<comment type="caution">
    <text evidence="1">The sequence shown here is derived from an EMBL/GenBank/DDBJ whole genome shotgun (WGS) entry which is preliminary data.</text>
</comment>
<evidence type="ECO:0000313" key="2">
    <source>
        <dbReference type="Proteomes" id="UP000319143"/>
    </source>
</evidence>
<gene>
    <name evidence="1" type="ORF">Poly41_57850</name>
</gene>
<sequence length="82" mass="9036">MQLIITPDGSVRCVYDDAIDLSQLGTVNIRRGSHVEPNTAGQWTADLSPVDGPVLGPFPTRRLALEAEIAWLGEHWLTVKNR</sequence>
<name>A0A5C6DBK3_9BACT</name>
<reference evidence="1 2" key="1">
    <citation type="submission" date="2019-02" db="EMBL/GenBank/DDBJ databases">
        <title>Deep-cultivation of Planctomycetes and their phenomic and genomic characterization uncovers novel biology.</title>
        <authorList>
            <person name="Wiegand S."/>
            <person name="Jogler M."/>
            <person name="Boedeker C."/>
            <person name="Pinto D."/>
            <person name="Vollmers J."/>
            <person name="Rivas-Marin E."/>
            <person name="Kohn T."/>
            <person name="Peeters S.H."/>
            <person name="Heuer A."/>
            <person name="Rast P."/>
            <person name="Oberbeckmann S."/>
            <person name="Bunk B."/>
            <person name="Jeske O."/>
            <person name="Meyerdierks A."/>
            <person name="Storesund J.E."/>
            <person name="Kallscheuer N."/>
            <person name="Luecker S."/>
            <person name="Lage O.M."/>
            <person name="Pohl T."/>
            <person name="Merkel B.J."/>
            <person name="Hornburger P."/>
            <person name="Mueller R.-W."/>
            <person name="Bruemmer F."/>
            <person name="Labrenz M."/>
            <person name="Spormann A.M."/>
            <person name="Op Den Camp H."/>
            <person name="Overmann J."/>
            <person name="Amann R."/>
            <person name="Jetten M.S.M."/>
            <person name="Mascher T."/>
            <person name="Medema M.H."/>
            <person name="Devos D.P."/>
            <person name="Kaster A.-K."/>
            <person name="Ovreas L."/>
            <person name="Rohde M."/>
            <person name="Galperin M.Y."/>
            <person name="Jogler C."/>
        </authorList>
    </citation>
    <scope>NUCLEOTIDE SEQUENCE [LARGE SCALE GENOMIC DNA]</scope>
    <source>
        <strain evidence="1 2">Poly41</strain>
    </source>
</reference>
<dbReference type="AlphaFoldDB" id="A0A5C6DBK3"/>